<name>A0A9W7G5I8_9STRA</name>
<protein>
    <submittedName>
        <fullName evidence="3">Uncharacterized protein</fullName>
    </submittedName>
</protein>
<feature type="region of interest" description="Disordered" evidence="2">
    <location>
        <begin position="378"/>
        <end position="464"/>
    </location>
</feature>
<comment type="caution">
    <text evidence="3">The sequence shown here is derived from an EMBL/GenBank/DDBJ whole genome shotgun (WGS) entry which is preliminary data.</text>
</comment>
<evidence type="ECO:0000256" key="1">
    <source>
        <dbReference type="PROSITE-ProRule" id="PRU00339"/>
    </source>
</evidence>
<dbReference type="InterPro" id="IPR011990">
    <property type="entry name" value="TPR-like_helical_dom_sf"/>
</dbReference>
<dbReference type="OrthoDB" id="49019at2759"/>
<dbReference type="Gene3D" id="1.25.40.10">
    <property type="entry name" value="Tetratricopeptide repeat domain"/>
    <property type="match status" value="1"/>
</dbReference>
<sequence>MINEQNYRSSMLIFQELHSTITSSPTYPLIHPSDLLVTSNYLATSVMSSSPQAVTAALRDCWKGIRDTCFNQTHTTQTSIPDIKGEDDGVDQGHCGDALANFAVALEVAADGDGGLGFSLDWDSRQTSLEGAVGSARAALLLAERCYVRAMLRGRKGLEGNMEGLRRRIKEAGEGGEDEGEVGGKDSASDGDVEEGRKQERKQESEVIRSLRKKVSQDALTPSFHYALVSQLLPTIASGGGGAVEEVMDLLSEGIKISKEQGNGEGARRGEDMLERVMREMGEGGMGGEGTRGRRREEGIERERQNGRNRETQGNERRTEEGRNGDQDEGKHEVEKLKLEMEIQRLNLKIMEQRVVMQGGGSGGGFETPMRTERVAEATYKEEVRGGEGEDEEYGETKRWRETHEQQQQQQQKRPSLVKRRGGERGGGGVMGGGEGGGEEKNMERDGTEDGNNGQKGERERVQMEEMKEGEESILNTANAYIDKGDFQAAVKQFAKVLKKAPDHLPSLIGRATFLEKVGKNSAEVTRAYVDAARVAVDLGNGELAEKLWERVEGAVRGVGKGKVREVGDYAKGFADRVEVIEGIERAVEEVERGTGGEGKGGRGGIMKGGGVGGGGSVFQKREGEGEGRGEGEGDALNRLEEGGKAYVKGEEVTGDEGGNGNLGVASNRESRGKYI</sequence>
<feature type="compositionally biased region" description="Basic and acidic residues" evidence="2">
    <location>
        <begin position="291"/>
        <end position="334"/>
    </location>
</feature>
<organism evidence="3 4">
    <name type="scientific">Triparma columacea</name>
    <dbReference type="NCBI Taxonomy" id="722753"/>
    <lineage>
        <taxon>Eukaryota</taxon>
        <taxon>Sar</taxon>
        <taxon>Stramenopiles</taxon>
        <taxon>Ochrophyta</taxon>
        <taxon>Bolidophyceae</taxon>
        <taxon>Parmales</taxon>
        <taxon>Triparmaceae</taxon>
        <taxon>Triparma</taxon>
    </lineage>
</organism>
<keyword evidence="1" id="KW-0802">TPR repeat</keyword>
<dbReference type="Proteomes" id="UP001165065">
    <property type="component" value="Unassembled WGS sequence"/>
</dbReference>
<feature type="compositionally biased region" description="Basic and acidic residues" evidence="2">
    <location>
        <begin position="620"/>
        <end position="652"/>
    </location>
</feature>
<feature type="compositionally biased region" description="Basic and acidic residues" evidence="2">
    <location>
        <begin position="378"/>
        <end position="388"/>
    </location>
</feature>
<gene>
    <name evidence="3" type="ORF">TrCOL_g9917</name>
</gene>
<proteinExistence type="predicted"/>
<accession>A0A9W7G5I8</accession>
<dbReference type="EMBL" id="BRYA01000023">
    <property type="protein sequence ID" value="GMI32892.1"/>
    <property type="molecule type" value="Genomic_DNA"/>
</dbReference>
<dbReference type="AlphaFoldDB" id="A0A9W7G5I8"/>
<feature type="compositionally biased region" description="Basic and acidic residues" evidence="2">
    <location>
        <begin position="438"/>
        <end position="448"/>
    </location>
</feature>
<dbReference type="InterPro" id="IPR019734">
    <property type="entry name" value="TPR_rpt"/>
</dbReference>
<evidence type="ECO:0000313" key="3">
    <source>
        <dbReference type="EMBL" id="GMI32892.1"/>
    </source>
</evidence>
<reference evidence="4" key="1">
    <citation type="journal article" date="2023" name="Commun. Biol.">
        <title>Genome analysis of Parmales, the sister group of diatoms, reveals the evolutionary specialization of diatoms from phago-mixotrophs to photoautotrophs.</title>
        <authorList>
            <person name="Ban H."/>
            <person name="Sato S."/>
            <person name="Yoshikawa S."/>
            <person name="Yamada K."/>
            <person name="Nakamura Y."/>
            <person name="Ichinomiya M."/>
            <person name="Sato N."/>
            <person name="Blanc-Mathieu R."/>
            <person name="Endo H."/>
            <person name="Kuwata A."/>
            <person name="Ogata H."/>
        </authorList>
    </citation>
    <scope>NUCLEOTIDE SEQUENCE [LARGE SCALE GENOMIC DNA]</scope>
</reference>
<feature type="compositionally biased region" description="Gly residues" evidence="2">
    <location>
        <begin position="425"/>
        <end position="436"/>
    </location>
</feature>
<feature type="compositionally biased region" description="Basic and acidic residues" evidence="2">
    <location>
        <begin position="182"/>
        <end position="209"/>
    </location>
</feature>
<dbReference type="SUPFAM" id="SSF48452">
    <property type="entry name" value="TPR-like"/>
    <property type="match status" value="1"/>
</dbReference>
<feature type="compositionally biased region" description="Basic and acidic residues" evidence="2">
    <location>
        <begin position="395"/>
        <end position="405"/>
    </location>
</feature>
<evidence type="ECO:0000313" key="4">
    <source>
        <dbReference type="Proteomes" id="UP001165065"/>
    </source>
</evidence>
<keyword evidence="4" id="KW-1185">Reference proteome</keyword>
<feature type="compositionally biased region" description="Gly residues" evidence="2">
    <location>
        <begin position="596"/>
        <end position="617"/>
    </location>
</feature>
<evidence type="ECO:0000256" key="2">
    <source>
        <dbReference type="SAM" id="MobiDB-lite"/>
    </source>
</evidence>
<feature type="region of interest" description="Disordered" evidence="2">
    <location>
        <begin position="171"/>
        <end position="209"/>
    </location>
</feature>
<dbReference type="PROSITE" id="PS50005">
    <property type="entry name" value="TPR"/>
    <property type="match status" value="1"/>
</dbReference>
<feature type="region of interest" description="Disordered" evidence="2">
    <location>
        <begin position="281"/>
        <end position="334"/>
    </location>
</feature>
<feature type="repeat" description="TPR" evidence="1">
    <location>
        <begin position="471"/>
        <end position="504"/>
    </location>
</feature>
<feature type="region of interest" description="Disordered" evidence="2">
    <location>
        <begin position="591"/>
        <end position="676"/>
    </location>
</feature>